<evidence type="ECO:0000256" key="2">
    <source>
        <dbReference type="ARBA" id="ARBA00023015"/>
    </source>
</evidence>
<reference evidence="6" key="1">
    <citation type="submission" date="2016-10" db="EMBL/GenBank/DDBJ databases">
        <authorList>
            <person name="Varghese N."/>
            <person name="Submissions S."/>
        </authorList>
    </citation>
    <scope>NUCLEOTIDE SEQUENCE [LARGE SCALE GENOMIC DNA]</scope>
    <source>
        <strain evidence="6">DSM 14807</strain>
    </source>
</reference>
<dbReference type="InterPro" id="IPR036388">
    <property type="entry name" value="WH-like_DNA-bd_sf"/>
</dbReference>
<dbReference type="Proteomes" id="UP000199537">
    <property type="component" value="Unassembled WGS sequence"/>
</dbReference>
<dbReference type="SUPFAM" id="SSF46785">
    <property type="entry name" value="Winged helix' DNA-binding domain"/>
    <property type="match status" value="1"/>
</dbReference>
<dbReference type="InterPro" id="IPR001034">
    <property type="entry name" value="DeoR_HTH"/>
</dbReference>
<dbReference type="PANTHER" id="PTHR30363:SF4">
    <property type="entry name" value="GLYCEROL-3-PHOSPHATE REGULON REPRESSOR"/>
    <property type="match status" value="1"/>
</dbReference>
<evidence type="ECO:0000256" key="3">
    <source>
        <dbReference type="ARBA" id="ARBA00023163"/>
    </source>
</evidence>
<dbReference type="SMART" id="SM00420">
    <property type="entry name" value="HTH_DEOR"/>
    <property type="match status" value="1"/>
</dbReference>
<dbReference type="RefSeq" id="WP_092460438.1">
    <property type="nucleotide sequence ID" value="NZ_FPCJ01000001.1"/>
</dbReference>
<sequence length="249" mass="27247">MLKEERQAYILKQINLHNKVLSSQLAATLGVSEDTILRDLKELASKGSIVKVHGGAVSPSFYHPLNHHVPTYATEAKKQIAQKVITLIKHDMVVLTGGGTTMIELAKAIPDNLRATFFTISPLVAIELVAHPNLTVITIGGELSKGSYVHIGASVINQLRDLQADLCLLGTNGLSIDKGITDSDWEIVQVKKAMIQACEKTAILCISEKLDSYQKFKVCTLDSIHYLVTELPPASTLLQPYAQKQLRIL</sequence>
<dbReference type="EMBL" id="FPCJ01000001">
    <property type="protein sequence ID" value="SFV35201.1"/>
    <property type="molecule type" value="Genomic_DNA"/>
</dbReference>
<keyword evidence="2" id="KW-0805">Transcription regulation</keyword>
<dbReference type="SMART" id="SM01134">
    <property type="entry name" value="DeoRC"/>
    <property type="match status" value="1"/>
</dbReference>
<keyword evidence="3" id="KW-0804">Transcription</keyword>
<dbReference type="InterPro" id="IPR037171">
    <property type="entry name" value="NagB/RpiA_transferase-like"/>
</dbReference>
<dbReference type="InterPro" id="IPR036390">
    <property type="entry name" value="WH_DNA-bd_sf"/>
</dbReference>
<dbReference type="GO" id="GO:0003700">
    <property type="term" value="F:DNA-binding transcription factor activity"/>
    <property type="evidence" value="ECO:0007669"/>
    <property type="project" value="InterPro"/>
</dbReference>
<keyword evidence="1" id="KW-0678">Repressor</keyword>
<dbReference type="PANTHER" id="PTHR30363">
    <property type="entry name" value="HTH-TYPE TRANSCRIPTIONAL REGULATOR SRLR-RELATED"/>
    <property type="match status" value="1"/>
</dbReference>
<accession>A0A1I7NKI8</accession>
<evidence type="ECO:0000259" key="4">
    <source>
        <dbReference type="PROSITE" id="PS51000"/>
    </source>
</evidence>
<dbReference type="OrthoDB" id="9798651at2"/>
<organism evidence="5 6">
    <name type="scientific">Thermoflavifilum thermophilum</name>
    <dbReference type="NCBI Taxonomy" id="1393122"/>
    <lineage>
        <taxon>Bacteria</taxon>
        <taxon>Pseudomonadati</taxon>
        <taxon>Bacteroidota</taxon>
        <taxon>Chitinophagia</taxon>
        <taxon>Chitinophagales</taxon>
        <taxon>Chitinophagaceae</taxon>
        <taxon>Thermoflavifilum</taxon>
    </lineage>
</organism>
<gene>
    <name evidence="5" type="ORF">SAMN05660895_2178</name>
</gene>
<dbReference type="InterPro" id="IPR050313">
    <property type="entry name" value="Carb_Metab_HTH_regulators"/>
</dbReference>
<protein>
    <submittedName>
        <fullName evidence="5">Transcriptional regulator, DeoR family</fullName>
    </submittedName>
</protein>
<dbReference type="Gene3D" id="1.10.10.10">
    <property type="entry name" value="Winged helix-like DNA-binding domain superfamily/Winged helix DNA-binding domain"/>
    <property type="match status" value="1"/>
</dbReference>
<dbReference type="Pfam" id="PF08220">
    <property type="entry name" value="HTH_DeoR"/>
    <property type="match status" value="1"/>
</dbReference>
<dbReference type="PROSITE" id="PS51000">
    <property type="entry name" value="HTH_DEOR_2"/>
    <property type="match status" value="1"/>
</dbReference>
<name>A0A1I7NKI8_9BACT</name>
<dbReference type="AlphaFoldDB" id="A0A1I7NKI8"/>
<dbReference type="SUPFAM" id="SSF100950">
    <property type="entry name" value="NagB/RpiA/CoA transferase-like"/>
    <property type="match status" value="1"/>
</dbReference>
<dbReference type="Pfam" id="PF00455">
    <property type="entry name" value="DeoRC"/>
    <property type="match status" value="1"/>
</dbReference>
<evidence type="ECO:0000313" key="5">
    <source>
        <dbReference type="EMBL" id="SFV35201.1"/>
    </source>
</evidence>
<dbReference type="STRING" id="1393122.SAMN05660895_2178"/>
<dbReference type="InterPro" id="IPR014036">
    <property type="entry name" value="DeoR-like_C"/>
</dbReference>
<keyword evidence="6" id="KW-1185">Reference proteome</keyword>
<dbReference type="Gene3D" id="3.40.50.1360">
    <property type="match status" value="1"/>
</dbReference>
<proteinExistence type="predicted"/>
<dbReference type="PRINTS" id="PR00037">
    <property type="entry name" value="HTHLACR"/>
</dbReference>
<evidence type="ECO:0000313" key="6">
    <source>
        <dbReference type="Proteomes" id="UP000199537"/>
    </source>
</evidence>
<evidence type="ECO:0000256" key="1">
    <source>
        <dbReference type="ARBA" id="ARBA00022491"/>
    </source>
</evidence>
<feature type="domain" description="HTH deoR-type" evidence="4">
    <location>
        <begin position="3"/>
        <end position="58"/>
    </location>
</feature>